<feature type="region of interest" description="Disordered" evidence="1">
    <location>
        <begin position="487"/>
        <end position="508"/>
    </location>
</feature>
<feature type="region of interest" description="Disordered" evidence="1">
    <location>
        <begin position="344"/>
        <end position="380"/>
    </location>
</feature>
<protein>
    <submittedName>
        <fullName evidence="2">Protein hairless</fullName>
    </submittedName>
</protein>
<reference evidence="2 3" key="1">
    <citation type="submission" date="2014-07" db="EMBL/GenBank/DDBJ databases">
        <title>Genomic and transcriptomic analysis on Apis cerana provide comprehensive insights into honey bee biology.</title>
        <authorList>
            <person name="Diao Q."/>
            <person name="Sun L."/>
            <person name="Zheng H."/>
            <person name="Zheng H."/>
            <person name="Xu S."/>
            <person name="Wang S."/>
            <person name="Zeng Z."/>
            <person name="Hu F."/>
            <person name="Su S."/>
            <person name="Wu J."/>
        </authorList>
    </citation>
    <scope>NUCLEOTIDE SEQUENCE [LARGE SCALE GENOMIC DNA]</scope>
    <source>
        <tissue evidence="2">Pupae without intestine</tissue>
    </source>
</reference>
<feature type="compositionally biased region" description="Low complexity" evidence="1">
    <location>
        <begin position="360"/>
        <end position="376"/>
    </location>
</feature>
<feature type="compositionally biased region" description="Polar residues" evidence="1">
    <location>
        <begin position="280"/>
        <end position="297"/>
    </location>
</feature>
<evidence type="ECO:0000256" key="1">
    <source>
        <dbReference type="SAM" id="MobiDB-lite"/>
    </source>
</evidence>
<dbReference type="EMBL" id="KZ288194">
    <property type="protein sequence ID" value="PBC33931.1"/>
    <property type="molecule type" value="Genomic_DNA"/>
</dbReference>
<dbReference type="OrthoDB" id="2328924at2759"/>
<dbReference type="STRING" id="94128.A0A2A3ESB2"/>
<keyword evidence="3" id="KW-1185">Reference proteome</keyword>
<accession>A0A2A3ESB2</accession>
<feature type="region of interest" description="Disordered" evidence="1">
    <location>
        <begin position="608"/>
        <end position="643"/>
    </location>
</feature>
<evidence type="ECO:0000313" key="2">
    <source>
        <dbReference type="EMBL" id="PBC33931.1"/>
    </source>
</evidence>
<dbReference type="InterPro" id="IPR009511">
    <property type="entry name" value="MAD1/Cdc20-bound-Mad2-bd"/>
</dbReference>
<dbReference type="Proteomes" id="UP000242457">
    <property type="component" value="Unassembled WGS sequence"/>
</dbReference>
<sequence>MNDLKICQKAKVKMNINVTLDEPLTSNNCVKLVIELLKYILYQKQQIPFTYDSLSQLQMKSTDRNLSSIKTLLNTLKSTSEQLNSQFHLKNCKIKEIAILIGATIISPKLHVRIIFPSDILNSQEHFECKHASKKPLLNLMRSMLECSEFQDALTLPLNPTNTFVLIQKSDSNTVSDFFLLKPQYIPPIETSNYFIIKLQYNDQKKLNCNCINIVKIYNEVSESNIESKNKDIEFLNNSRINTTHVSYQWYQSKESAECHAHAGHVRGTTEMCSRDPPTLHSTLTKANGKNSNPQSTHHSEARIDNNLLPTPGGRLKFFKDGKFILELSHRRDGERTTWFPVPKKTFWPPASTTPNRQESSTSLSVSDDNSSVQSSPWQRDHCWKQANPRRRISTEFSFYYYRNPKNRLYAHPRLIARKRRRPLDPSSLLLIPESVTNYTKPIRKANGTSTGKVLNLIIDKLARLLDPNVVSPRKRILRELERVSLEDQASKRRATPQPVCTTAPIPSPKQLSSYSITSILGEDKPSHEQGFLRNLLKPDERQTVKYSSSNSYPRVRMDPYIGTANTPLQHPLYGVPMLPPGPYRAPLWMHYPSPVHYPPPMPLYAPPPPHPPSPPVHHYKDYREQTLTPPSDMPLNLSKHAG</sequence>
<dbReference type="GO" id="GO:0007096">
    <property type="term" value="P:regulation of exit from mitosis"/>
    <property type="evidence" value="ECO:0007669"/>
    <property type="project" value="InterPro"/>
</dbReference>
<dbReference type="Gene3D" id="3.30.900.20">
    <property type="match status" value="1"/>
</dbReference>
<dbReference type="PANTHER" id="PTHR15681">
    <property type="entry name" value="MAD2L1-BINDING PROTEIN"/>
    <property type="match status" value="1"/>
</dbReference>
<dbReference type="PANTHER" id="PTHR15681:SF1">
    <property type="entry name" value="MAD2L1-BINDING PROTEIN"/>
    <property type="match status" value="1"/>
</dbReference>
<dbReference type="AlphaFoldDB" id="A0A2A3ESB2"/>
<dbReference type="Pfam" id="PF06581">
    <property type="entry name" value="p31comet"/>
    <property type="match status" value="1"/>
</dbReference>
<dbReference type="InterPro" id="IPR053729">
    <property type="entry name" value="MAD2L1BP_domain_sf"/>
</dbReference>
<organism evidence="2 3">
    <name type="scientific">Apis cerana cerana</name>
    <name type="common">Oriental honeybee</name>
    <dbReference type="NCBI Taxonomy" id="94128"/>
    <lineage>
        <taxon>Eukaryota</taxon>
        <taxon>Metazoa</taxon>
        <taxon>Ecdysozoa</taxon>
        <taxon>Arthropoda</taxon>
        <taxon>Hexapoda</taxon>
        <taxon>Insecta</taxon>
        <taxon>Pterygota</taxon>
        <taxon>Neoptera</taxon>
        <taxon>Endopterygota</taxon>
        <taxon>Hymenoptera</taxon>
        <taxon>Apocrita</taxon>
        <taxon>Aculeata</taxon>
        <taxon>Apoidea</taxon>
        <taxon>Anthophila</taxon>
        <taxon>Apidae</taxon>
        <taxon>Apis</taxon>
    </lineage>
</organism>
<proteinExistence type="predicted"/>
<gene>
    <name evidence="2" type="ORF">APICC_09643</name>
</gene>
<dbReference type="GO" id="GO:0005634">
    <property type="term" value="C:nucleus"/>
    <property type="evidence" value="ECO:0007669"/>
    <property type="project" value="InterPro"/>
</dbReference>
<evidence type="ECO:0000313" key="3">
    <source>
        <dbReference type="Proteomes" id="UP000242457"/>
    </source>
</evidence>
<feature type="region of interest" description="Disordered" evidence="1">
    <location>
        <begin position="270"/>
        <end position="308"/>
    </location>
</feature>
<name>A0A2A3ESB2_APICC</name>